<organism evidence="1 2">
    <name type="scientific">Actinoalloteichus hoggarensis</name>
    <dbReference type="NCBI Taxonomy" id="1470176"/>
    <lineage>
        <taxon>Bacteria</taxon>
        <taxon>Bacillati</taxon>
        <taxon>Actinomycetota</taxon>
        <taxon>Actinomycetes</taxon>
        <taxon>Pseudonocardiales</taxon>
        <taxon>Pseudonocardiaceae</taxon>
        <taxon>Actinoalloteichus</taxon>
    </lineage>
</organism>
<proteinExistence type="predicted"/>
<evidence type="ECO:0000313" key="1">
    <source>
        <dbReference type="EMBL" id="ASO21670.1"/>
    </source>
</evidence>
<accession>A0A221W6S3</accession>
<keyword evidence="2" id="KW-1185">Reference proteome</keyword>
<evidence type="ECO:0000313" key="2">
    <source>
        <dbReference type="Proteomes" id="UP000204221"/>
    </source>
</evidence>
<dbReference type="EMBL" id="CP022521">
    <property type="protein sequence ID" value="ASO21670.1"/>
    <property type="molecule type" value="Genomic_DNA"/>
</dbReference>
<dbReference type="RefSeq" id="WP_093942770.1">
    <property type="nucleotide sequence ID" value="NZ_CP022521.1"/>
</dbReference>
<gene>
    <name evidence="1" type="ORF">AHOG_20265</name>
</gene>
<name>A0A221W6S3_9PSEU</name>
<sequence length="69" mass="7676">MYGPRAAEYDDVLLRRFVTRSGHSRELLLLYRAAYAVLGANSYAADGTDGHFAWCAAVLARPDVRELLC</sequence>
<reference evidence="1 2" key="1">
    <citation type="submission" date="2017-07" db="EMBL/GenBank/DDBJ databases">
        <title>Complete genome sequence of Actinoalloteichus hoggarensis DSM 45943, type strain of Actinoalloteichus hoggarensis.</title>
        <authorList>
            <person name="Ruckert C."/>
            <person name="Nouioui I."/>
            <person name="Willmese J."/>
            <person name="van Wezel G."/>
            <person name="Klenk H.-P."/>
            <person name="Kalinowski J."/>
            <person name="Zotchev S.B."/>
        </authorList>
    </citation>
    <scope>NUCLEOTIDE SEQUENCE [LARGE SCALE GENOMIC DNA]</scope>
    <source>
        <strain evidence="1 2">DSM 45943</strain>
    </source>
</reference>
<protein>
    <submittedName>
        <fullName evidence="1">Uncharacterized protein</fullName>
    </submittedName>
</protein>
<dbReference type="Proteomes" id="UP000204221">
    <property type="component" value="Chromosome"/>
</dbReference>
<dbReference type="AlphaFoldDB" id="A0A221W6S3"/>
<dbReference type="KEGG" id="ahg:AHOG_20265"/>